<feature type="chain" id="PRO_5040788507" evidence="2">
    <location>
        <begin position="18"/>
        <end position="341"/>
    </location>
</feature>
<protein>
    <submittedName>
        <fullName evidence="3">Uncharacterized protein</fullName>
    </submittedName>
</protein>
<evidence type="ECO:0000256" key="2">
    <source>
        <dbReference type="SAM" id="SignalP"/>
    </source>
</evidence>
<feature type="compositionally biased region" description="Basic and acidic residues" evidence="1">
    <location>
        <begin position="216"/>
        <end position="232"/>
    </location>
</feature>
<dbReference type="SUPFAM" id="SSF89919">
    <property type="entry name" value="Ribosome-binding factor A, RbfA"/>
    <property type="match status" value="1"/>
</dbReference>
<dbReference type="InterPro" id="IPR015946">
    <property type="entry name" value="KH_dom-like_a/b"/>
</dbReference>
<sequence>MARLLRLCRAVVSLVEAAASPYPLALIQGPKELPLWPALHTHTYRGFAARAPTDGLQPRGLLGSLADVDVETSELLHPQSRAQRIFAARVERALVQAIHRDMFLRSALVESYGISIHAVRLTHDRLHATVLWDCHRHPLSLADACSVALKRYTQSIRKCLARSLGAPDVPQLKWRHAALDGPDQQALSVIQQLEWEEQQGRGRGQAPGSSSSSGPDDPRVGEQPVSRREQHRVGGAAGGRVGDDDDGGDGGDDGRDVGFSGQGLQTGLVAGRAAAAAVAAPGWSDSGLRPGQGVARGPGGRAHEGSEWAAGAREERGPRPRQWGAKEGWGRGRGRGSSSGR</sequence>
<dbReference type="InterPro" id="IPR023799">
    <property type="entry name" value="RbfA_dom_sf"/>
</dbReference>
<accession>A0A9W6C1H7</accession>
<dbReference type="AlphaFoldDB" id="A0A9W6C1H7"/>
<name>A0A9W6C1H7_9CHLO</name>
<dbReference type="EMBL" id="BRXU01000061">
    <property type="protein sequence ID" value="GLC62244.1"/>
    <property type="molecule type" value="Genomic_DNA"/>
</dbReference>
<organism evidence="3 4">
    <name type="scientific">Pleodorina starrii</name>
    <dbReference type="NCBI Taxonomy" id="330485"/>
    <lineage>
        <taxon>Eukaryota</taxon>
        <taxon>Viridiplantae</taxon>
        <taxon>Chlorophyta</taxon>
        <taxon>core chlorophytes</taxon>
        <taxon>Chlorophyceae</taxon>
        <taxon>CS clade</taxon>
        <taxon>Chlamydomonadales</taxon>
        <taxon>Volvocaceae</taxon>
        <taxon>Pleodorina</taxon>
    </lineage>
</organism>
<keyword evidence="4" id="KW-1185">Reference proteome</keyword>
<feature type="compositionally biased region" description="Basic and acidic residues" evidence="1">
    <location>
        <begin position="301"/>
        <end position="318"/>
    </location>
</feature>
<proteinExistence type="predicted"/>
<evidence type="ECO:0000256" key="1">
    <source>
        <dbReference type="SAM" id="MobiDB-lite"/>
    </source>
</evidence>
<comment type="caution">
    <text evidence="3">The sequence shown here is derived from an EMBL/GenBank/DDBJ whole genome shotgun (WGS) entry which is preliminary data.</text>
</comment>
<dbReference type="OrthoDB" id="10456097at2759"/>
<feature type="compositionally biased region" description="Low complexity" evidence="1">
    <location>
        <begin position="204"/>
        <end position="215"/>
    </location>
</feature>
<evidence type="ECO:0000313" key="4">
    <source>
        <dbReference type="Proteomes" id="UP001165080"/>
    </source>
</evidence>
<feature type="signal peptide" evidence="2">
    <location>
        <begin position="1"/>
        <end position="17"/>
    </location>
</feature>
<gene>
    <name evidence="3" type="primary">PLEST011092</name>
    <name evidence="3" type="ORF">PLESTB_001861700</name>
</gene>
<evidence type="ECO:0000313" key="3">
    <source>
        <dbReference type="EMBL" id="GLC62244.1"/>
    </source>
</evidence>
<dbReference type="Proteomes" id="UP001165080">
    <property type="component" value="Unassembled WGS sequence"/>
</dbReference>
<reference evidence="3 4" key="1">
    <citation type="journal article" date="2023" name="Commun. Biol.">
        <title>Reorganization of the ancestral sex-determining regions during the evolution of trioecy in Pleodorina starrii.</title>
        <authorList>
            <person name="Takahashi K."/>
            <person name="Suzuki S."/>
            <person name="Kawai-Toyooka H."/>
            <person name="Yamamoto K."/>
            <person name="Hamaji T."/>
            <person name="Ootsuki R."/>
            <person name="Yamaguchi H."/>
            <person name="Kawachi M."/>
            <person name="Higashiyama T."/>
            <person name="Nozaki H."/>
        </authorList>
    </citation>
    <scope>NUCLEOTIDE SEQUENCE [LARGE SCALE GENOMIC DNA]</scope>
    <source>
        <strain evidence="3 4">NIES-4479</strain>
    </source>
</reference>
<feature type="region of interest" description="Disordered" evidence="1">
    <location>
        <begin position="197"/>
        <end position="341"/>
    </location>
</feature>
<dbReference type="Gene3D" id="3.30.300.20">
    <property type="match status" value="1"/>
</dbReference>
<keyword evidence="2" id="KW-0732">Signal</keyword>
<feature type="compositionally biased region" description="Low complexity" evidence="1">
    <location>
        <begin position="269"/>
        <end position="280"/>
    </location>
</feature>